<keyword evidence="4" id="KW-1185">Reference proteome</keyword>
<dbReference type="SUPFAM" id="SSF54427">
    <property type="entry name" value="NTF2-like"/>
    <property type="match status" value="2"/>
</dbReference>
<dbReference type="Pfam" id="PF12680">
    <property type="entry name" value="SnoaL_2"/>
    <property type="match status" value="1"/>
</dbReference>
<dbReference type="RefSeq" id="WP_257892272.1">
    <property type="nucleotide sequence ID" value="NZ_JAIMBW010000001.1"/>
</dbReference>
<reference evidence="3 4" key="1">
    <citation type="submission" date="2021-07" db="EMBL/GenBank/DDBJ databases">
        <title>Karlodiniumbacter phycospheric gen. nov., sp. nov., a phycosphere bacterium isolated from karlodinium veneficum.</title>
        <authorList>
            <person name="Peng Y."/>
            <person name="Jiang L."/>
            <person name="Lee J."/>
        </authorList>
    </citation>
    <scope>NUCLEOTIDE SEQUENCE</scope>
    <source>
        <strain evidence="3 4">N5</strain>
    </source>
</reference>
<feature type="domain" description="SnoaL-like" evidence="1">
    <location>
        <begin position="189"/>
        <end position="295"/>
    </location>
</feature>
<dbReference type="GO" id="GO:0030638">
    <property type="term" value="P:polyketide metabolic process"/>
    <property type="evidence" value="ECO:0007669"/>
    <property type="project" value="InterPro"/>
</dbReference>
<dbReference type="Gene3D" id="3.10.450.50">
    <property type="match status" value="2"/>
</dbReference>
<dbReference type="Pfam" id="PF07366">
    <property type="entry name" value="SnoaL"/>
    <property type="match status" value="1"/>
</dbReference>
<accession>A0A975YH75</accession>
<organism evidence="3">
    <name type="scientific">Gymnodinialimonas phycosphaerae</name>
    <dbReference type="NCBI Taxonomy" id="2841589"/>
    <lineage>
        <taxon>Bacteria</taxon>
        <taxon>Pseudomonadati</taxon>
        <taxon>Pseudomonadota</taxon>
        <taxon>Alphaproteobacteria</taxon>
        <taxon>Rhodobacterales</taxon>
        <taxon>Paracoccaceae</taxon>
        <taxon>Gymnodinialimonas</taxon>
    </lineage>
</organism>
<evidence type="ECO:0000259" key="1">
    <source>
        <dbReference type="Pfam" id="PF12680"/>
    </source>
</evidence>
<protein>
    <submittedName>
        <fullName evidence="3">Ester cyclase</fullName>
    </submittedName>
</protein>
<dbReference type="PANTHER" id="PTHR38436:SF1">
    <property type="entry name" value="ESTER CYCLASE"/>
    <property type="match status" value="1"/>
</dbReference>
<dbReference type="AlphaFoldDB" id="A0A975YH75"/>
<dbReference type="PANTHER" id="PTHR38436">
    <property type="entry name" value="POLYKETIDE CYCLASE SNOAL-LIKE DOMAIN"/>
    <property type="match status" value="1"/>
</dbReference>
<evidence type="ECO:0000313" key="4">
    <source>
        <dbReference type="Proteomes" id="UP000693972"/>
    </source>
</evidence>
<gene>
    <name evidence="2" type="ORF">KUL25_06865</name>
    <name evidence="3" type="ORF">KUL25_06870</name>
</gene>
<dbReference type="Proteomes" id="UP000693972">
    <property type="component" value="Unassembled WGS sequence"/>
</dbReference>
<dbReference type="EMBL" id="JAIMBW010000001">
    <property type="protein sequence ID" value="MBY4892481.1"/>
    <property type="molecule type" value="Genomic_DNA"/>
</dbReference>
<dbReference type="InterPro" id="IPR032710">
    <property type="entry name" value="NTF2-like_dom_sf"/>
</dbReference>
<evidence type="ECO:0000313" key="3">
    <source>
        <dbReference type="EMBL" id="QXL89228.1"/>
    </source>
</evidence>
<evidence type="ECO:0000313" key="2">
    <source>
        <dbReference type="EMBL" id="MBY4892481.1"/>
    </source>
</evidence>
<name>A0A975YH75_9RHOB</name>
<proteinExistence type="predicted"/>
<sequence length="341" mass="36713">MRDLVQDKARMWGHLSALAGGGKVATHFAPDAVAEIAHPYGTSTGPALARFYADLHRALPDAEWRPEIFIAGHNHPDTRTDAPRFSPLVGSFGHWQGTFTEPLQGIAPTGGVVHLRICEVHHLNDAGQIARAWILPDFLDLMDQAGQFPLPPMRGARGMWPGPKGGGGVRMGAVDEAGGNAAMAAVLDMHNALNTHVGADVSGLTMAHWDPNFMYYAAAGIGICRGVDGFRRHHQIPFRKAVPDRHSKGHFVRIADGQFALTGGRLYATQTGPYLGMPATGRQVWMDVMDFYHFDARSDARSDGAGLITENWLPFDIPLMAHKMGVELLGARAIPGAIGAG</sequence>
<dbReference type="EMBL" id="CP078073">
    <property type="protein sequence ID" value="QXL89228.1"/>
    <property type="molecule type" value="Genomic_DNA"/>
</dbReference>
<dbReference type="InterPro" id="IPR037401">
    <property type="entry name" value="SnoaL-like"/>
</dbReference>
<dbReference type="InterPro" id="IPR009959">
    <property type="entry name" value="Cyclase_SnoaL-like"/>
</dbReference>